<evidence type="ECO:0000313" key="4">
    <source>
        <dbReference type="Proteomes" id="UP000235388"/>
    </source>
</evidence>
<gene>
    <name evidence="3" type="ORF">PCANC_15804</name>
    <name evidence="2" type="ORF">PCASD_20669</name>
</gene>
<feature type="compositionally biased region" description="Pro residues" evidence="1">
    <location>
        <begin position="72"/>
        <end position="97"/>
    </location>
</feature>
<dbReference type="Proteomes" id="UP000235388">
    <property type="component" value="Unassembled WGS sequence"/>
</dbReference>
<name>A0A2N5UE01_9BASI</name>
<dbReference type="AlphaFoldDB" id="A0A2N5UE01"/>
<comment type="caution">
    <text evidence="3">The sequence shown here is derived from an EMBL/GenBank/DDBJ whole genome shotgun (WGS) entry which is preliminary data.</text>
</comment>
<evidence type="ECO:0000313" key="5">
    <source>
        <dbReference type="Proteomes" id="UP000235392"/>
    </source>
</evidence>
<protein>
    <submittedName>
        <fullName evidence="3">Uncharacterized protein</fullName>
    </submittedName>
</protein>
<evidence type="ECO:0000313" key="3">
    <source>
        <dbReference type="EMBL" id="PLW35975.1"/>
    </source>
</evidence>
<keyword evidence="4" id="KW-1185">Reference proteome</keyword>
<evidence type="ECO:0000313" key="2">
    <source>
        <dbReference type="EMBL" id="PLW28595.1"/>
    </source>
</evidence>
<feature type="region of interest" description="Disordered" evidence="1">
    <location>
        <begin position="68"/>
        <end position="97"/>
    </location>
</feature>
<feature type="region of interest" description="Disordered" evidence="1">
    <location>
        <begin position="1"/>
        <end position="37"/>
    </location>
</feature>
<evidence type="ECO:0000256" key="1">
    <source>
        <dbReference type="SAM" id="MobiDB-lite"/>
    </source>
</evidence>
<sequence length="97" mass="10681">MLYGINATDHNDLSGVDNATAPPAPQPAQSSENQTTKRVELDIMRSNVNRVQRSLDRLLDMFMATQLNSPTTYPPFEPSGFQPPPGFHPPLQPPPPD</sequence>
<reference evidence="4 5" key="1">
    <citation type="submission" date="2017-11" db="EMBL/GenBank/DDBJ databases">
        <title>De novo assembly and phasing of dikaryotic genomes from two isolates of Puccinia coronata f. sp. avenae, the causal agent of oat crown rust.</title>
        <authorList>
            <person name="Miller M.E."/>
            <person name="Zhang Y."/>
            <person name="Omidvar V."/>
            <person name="Sperschneider J."/>
            <person name="Schwessinger B."/>
            <person name="Raley C."/>
            <person name="Palmer J.M."/>
            <person name="Garnica D."/>
            <person name="Upadhyaya N."/>
            <person name="Rathjen J."/>
            <person name="Taylor J.M."/>
            <person name="Park R.F."/>
            <person name="Dodds P.N."/>
            <person name="Hirsch C.D."/>
            <person name="Kianian S.F."/>
            <person name="Figueroa M."/>
        </authorList>
    </citation>
    <scope>NUCLEOTIDE SEQUENCE [LARGE SCALE GENOMIC DNA]</scope>
    <source>
        <strain evidence="3">12NC29</strain>
        <strain evidence="2">12SD80</strain>
    </source>
</reference>
<dbReference type="EMBL" id="PGCI01000360">
    <property type="protein sequence ID" value="PLW28595.1"/>
    <property type="molecule type" value="Genomic_DNA"/>
</dbReference>
<dbReference type="EMBL" id="PGCJ01000247">
    <property type="protein sequence ID" value="PLW35975.1"/>
    <property type="molecule type" value="Genomic_DNA"/>
</dbReference>
<proteinExistence type="predicted"/>
<organism evidence="3 4">
    <name type="scientific">Puccinia coronata f. sp. avenae</name>
    <dbReference type="NCBI Taxonomy" id="200324"/>
    <lineage>
        <taxon>Eukaryota</taxon>
        <taxon>Fungi</taxon>
        <taxon>Dikarya</taxon>
        <taxon>Basidiomycota</taxon>
        <taxon>Pucciniomycotina</taxon>
        <taxon>Pucciniomycetes</taxon>
        <taxon>Pucciniales</taxon>
        <taxon>Pucciniaceae</taxon>
        <taxon>Puccinia</taxon>
    </lineage>
</organism>
<accession>A0A2N5UE01</accession>
<dbReference type="Proteomes" id="UP000235392">
    <property type="component" value="Unassembled WGS sequence"/>
</dbReference>